<dbReference type="InterPro" id="IPR013783">
    <property type="entry name" value="Ig-like_fold"/>
</dbReference>
<dbReference type="GO" id="GO:0031222">
    <property type="term" value="P:arabinan catabolic process"/>
    <property type="evidence" value="ECO:0007669"/>
    <property type="project" value="TreeGrafter"/>
</dbReference>
<feature type="domain" description="Fibronectin type III-like" evidence="1">
    <location>
        <begin position="281"/>
        <end position="351"/>
    </location>
</feature>
<organism evidence="2 3">
    <name type="scientific">Dendrobium nobile</name>
    <name type="common">Orchid</name>
    <dbReference type="NCBI Taxonomy" id="94219"/>
    <lineage>
        <taxon>Eukaryota</taxon>
        <taxon>Viridiplantae</taxon>
        <taxon>Streptophyta</taxon>
        <taxon>Embryophyta</taxon>
        <taxon>Tracheophyta</taxon>
        <taxon>Spermatophyta</taxon>
        <taxon>Magnoliopsida</taxon>
        <taxon>Liliopsida</taxon>
        <taxon>Asparagales</taxon>
        <taxon>Orchidaceae</taxon>
        <taxon>Epidendroideae</taxon>
        <taxon>Malaxideae</taxon>
        <taxon>Dendrobiinae</taxon>
        <taxon>Dendrobium</taxon>
    </lineage>
</organism>
<dbReference type="Gene3D" id="2.60.40.10">
    <property type="entry name" value="Immunoglobulins"/>
    <property type="match status" value="1"/>
</dbReference>
<dbReference type="EMBL" id="JAGYWB010000014">
    <property type="protein sequence ID" value="KAI0499301.1"/>
    <property type="molecule type" value="Genomic_DNA"/>
</dbReference>
<dbReference type="Proteomes" id="UP000829196">
    <property type="component" value="Unassembled WGS sequence"/>
</dbReference>
<sequence>MILDGSFLRFWKKKISLVSRIRLLYRSGEGKVIQGSLPVKGFVIICLSKRDKKDSWFSTISRREKRIQVLCLHQESEKAYSSPPPSTPCAGHLGAQAPVDHTKPVQPFLTCHLKSIFPSTSTSQVTPKAQTASVLRLACCPLYASRKPCVQHTGRHNLMSRVSSSLEEPSNVSCTFRLLSKICPRPNAAVQGIPHLSVSSRRESFGCCPKVSDCCPPHQEGFWFAVYFISSIQTATKLHVFYFFGHGEVDYLRIDETTPCEDLQFTVKISVANNGEMEGSHAILLFSRSDKSIRGSPKRQLVGFDRVFTAANGVSVIDMLVDPCKHMSSADEKGKLILVLGTHMLMLGDTEHELLICS</sequence>
<dbReference type="InterPro" id="IPR044993">
    <property type="entry name" value="BXL"/>
</dbReference>
<accession>A0A8T3AT55</accession>
<reference evidence="2" key="1">
    <citation type="journal article" date="2022" name="Front. Genet.">
        <title>Chromosome-Scale Assembly of the Dendrobium nobile Genome Provides Insights Into the Molecular Mechanism of the Biosynthesis of the Medicinal Active Ingredient of Dendrobium.</title>
        <authorList>
            <person name="Xu Q."/>
            <person name="Niu S.-C."/>
            <person name="Li K.-L."/>
            <person name="Zheng P.-J."/>
            <person name="Zhang X.-J."/>
            <person name="Jia Y."/>
            <person name="Liu Y."/>
            <person name="Niu Y.-X."/>
            <person name="Yu L.-H."/>
            <person name="Chen D.-F."/>
            <person name="Zhang G.-Q."/>
        </authorList>
    </citation>
    <scope>NUCLEOTIDE SEQUENCE</scope>
    <source>
        <tissue evidence="2">Leaf</tissue>
    </source>
</reference>
<dbReference type="AlphaFoldDB" id="A0A8T3AT55"/>
<dbReference type="GO" id="GO:0009044">
    <property type="term" value="F:xylan 1,4-beta-xylosidase activity"/>
    <property type="evidence" value="ECO:0007669"/>
    <property type="project" value="InterPro"/>
</dbReference>
<protein>
    <recommendedName>
        <fullName evidence="1">Fibronectin type III-like domain-containing protein</fullName>
    </recommendedName>
</protein>
<dbReference type="PANTHER" id="PTHR42721:SF1">
    <property type="entry name" value="BETA-D-XYLOSIDASE 6-RELATED"/>
    <property type="match status" value="1"/>
</dbReference>
<evidence type="ECO:0000313" key="3">
    <source>
        <dbReference type="Proteomes" id="UP000829196"/>
    </source>
</evidence>
<dbReference type="GO" id="GO:0045493">
    <property type="term" value="P:xylan catabolic process"/>
    <property type="evidence" value="ECO:0007669"/>
    <property type="project" value="InterPro"/>
</dbReference>
<evidence type="ECO:0000259" key="1">
    <source>
        <dbReference type="SMART" id="SM01217"/>
    </source>
</evidence>
<dbReference type="PANTHER" id="PTHR42721">
    <property type="entry name" value="SUGAR HYDROLASE-RELATED"/>
    <property type="match status" value="1"/>
</dbReference>
<dbReference type="OrthoDB" id="786531at2759"/>
<keyword evidence="3" id="KW-1185">Reference proteome</keyword>
<name>A0A8T3AT55_DENNO</name>
<dbReference type="GO" id="GO:0046556">
    <property type="term" value="F:alpha-L-arabinofuranosidase activity"/>
    <property type="evidence" value="ECO:0007669"/>
    <property type="project" value="TreeGrafter"/>
</dbReference>
<gene>
    <name evidence="2" type="ORF">KFK09_020204</name>
</gene>
<proteinExistence type="predicted"/>
<dbReference type="InterPro" id="IPR026891">
    <property type="entry name" value="Fn3-like"/>
</dbReference>
<comment type="caution">
    <text evidence="2">The sequence shown here is derived from an EMBL/GenBank/DDBJ whole genome shotgun (WGS) entry which is preliminary data.</text>
</comment>
<dbReference type="SMART" id="SM01217">
    <property type="entry name" value="Fn3_like"/>
    <property type="match status" value="1"/>
</dbReference>
<evidence type="ECO:0000313" key="2">
    <source>
        <dbReference type="EMBL" id="KAI0499301.1"/>
    </source>
</evidence>